<keyword evidence="6" id="KW-1185">Reference proteome</keyword>
<dbReference type="OrthoDB" id="9792269at2"/>
<proteinExistence type="predicted"/>
<gene>
    <name evidence="5" type="ORF">CFK39_09580</name>
</gene>
<protein>
    <submittedName>
        <fullName evidence="5">Glycosyl transferase</fullName>
    </submittedName>
</protein>
<organism evidence="5 6">
    <name type="scientific">Brachybacterium avium</name>
    <dbReference type="NCBI Taxonomy" id="2017485"/>
    <lineage>
        <taxon>Bacteria</taxon>
        <taxon>Bacillati</taxon>
        <taxon>Actinomycetota</taxon>
        <taxon>Actinomycetes</taxon>
        <taxon>Micrococcales</taxon>
        <taxon>Dermabacteraceae</taxon>
        <taxon>Brachybacterium</taxon>
    </lineage>
</organism>
<dbReference type="Proteomes" id="UP000198398">
    <property type="component" value="Chromosome"/>
</dbReference>
<accession>A0A220UD53</accession>
<evidence type="ECO:0000313" key="5">
    <source>
        <dbReference type="EMBL" id="ASK66025.1"/>
    </source>
</evidence>
<dbReference type="KEGG" id="brv:CFK39_09580"/>
<dbReference type="GO" id="GO:0016757">
    <property type="term" value="F:glycosyltransferase activity"/>
    <property type="evidence" value="ECO:0007669"/>
    <property type="project" value="UniProtKB-KW"/>
</dbReference>
<evidence type="ECO:0000259" key="3">
    <source>
        <dbReference type="Pfam" id="PF09314"/>
    </source>
</evidence>
<dbReference type="Gene3D" id="3.40.50.2000">
    <property type="entry name" value="Glycogen Phosphorylase B"/>
    <property type="match status" value="2"/>
</dbReference>
<dbReference type="InterPro" id="IPR015393">
    <property type="entry name" value="DUF1972"/>
</dbReference>
<evidence type="ECO:0000313" key="6">
    <source>
        <dbReference type="Proteomes" id="UP000198398"/>
    </source>
</evidence>
<feature type="domain" description="DUF1972" evidence="3">
    <location>
        <begin position="4"/>
        <end position="178"/>
    </location>
</feature>
<dbReference type="AlphaFoldDB" id="A0A220UD53"/>
<dbReference type="PANTHER" id="PTHR12526:SF510">
    <property type="entry name" value="D-INOSITOL 3-PHOSPHATE GLYCOSYLTRANSFERASE"/>
    <property type="match status" value="1"/>
</dbReference>
<dbReference type="SUPFAM" id="SSF53756">
    <property type="entry name" value="UDP-Glycosyltransferase/glycogen phosphorylase"/>
    <property type="match status" value="1"/>
</dbReference>
<dbReference type="EMBL" id="CP022316">
    <property type="protein sequence ID" value="ASK66025.1"/>
    <property type="molecule type" value="Genomic_DNA"/>
</dbReference>
<evidence type="ECO:0000256" key="1">
    <source>
        <dbReference type="ARBA" id="ARBA00022676"/>
    </source>
</evidence>
<keyword evidence="2 5" id="KW-0808">Transferase</keyword>
<reference evidence="6" key="1">
    <citation type="submission" date="2017-07" db="EMBL/GenBank/DDBJ databases">
        <title>Brachybacterium sp. VR2415.</title>
        <authorList>
            <person name="Tak E.J."/>
            <person name="Bae J.-W."/>
        </authorList>
    </citation>
    <scope>NUCLEOTIDE SEQUENCE [LARGE SCALE GENOMIC DNA]</scope>
    <source>
        <strain evidence="6">VR2415</strain>
    </source>
</reference>
<evidence type="ECO:0000256" key="2">
    <source>
        <dbReference type="ARBA" id="ARBA00022679"/>
    </source>
</evidence>
<name>A0A220UD53_9MICO</name>
<dbReference type="Pfam" id="PF13524">
    <property type="entry name" value="Glyco_trans_1_2"/>
    <property type="match status" value="1"/>
</dbReference>
<dbReference type="Pfam" id="PF09314">
    <property type="entry name" value="DUF1972"/>
    <property type="match status" value="1"/>
</dbReference>
<keyword evidence="1" id="KW-0328">Glycosyltransferase</keyword>
<sequence>MQPTVRILGTHGVPAAYGGFETAAENVGLYLRDRGWRVVVYCQLPGHGATTTDEWNGLERVLIREPREGWRGTSAFDLTSVRHALRAHRSGEVWLTFGYNTGVFDIVPRLRRVPNVINMDGMEWTRKRWGLAKQAILLANERLAGLVGDVLIADHPVIAQYLGRHFGRRRVTTITYGAHEVLDAPTGPVEAEGLHPGRYGIVVCRPIPENSVLEIVSAWSRRHRGMPLVVVGPYEGHEPYVAAVRAAASDEVLFPGAIFDPERLSALRHHAGLYLHGHTVGGTNPSLVEAMAAGNAVVAHRNVYNSWVVGDDNEHFSDSTELAGILDELLDDAPRRRRMGAANRARFRSEFTWSKIGDQYETALLKALRGRVPASSHADAPETKGALR</sequence>
<dbReference type="PANTHER" id="PTHR12526">
    <property type="entry name" value="GLYCOSYLTRANSFERASE"/>
    <property type="match status" value="1"/>
</dbReference>
<feature type="domain" description="Spore protein YkvP/CgeB glycosyl transferase-like" evidence="4">
    <location>
        <begin position="216"/>
        <end position="360"/>
    </location>
</feature>
<dbReference type="InterPro" id="IPR055259">
    <property type="entry name" value="YkvP/CgeB_Glyco_trans-like"/>
</dbReference>
<dbReference type="RefSeq" id="WP_089065266.1">
    <property type="nucleotide sequence ID" value="NZ_CP022316.1"/>
</dbReference>
<evidence type="ECO:0000259" key="4">
    <source>
        <dbReference type="Pfam" id="PF13524"/>
    </source>
</evidence>